<dbReference type="EMBL" id="JASPKY010000048">
    <property type="protein sequence ID" value="KAK9745522.1"/>
    <property type="molecule type" value="Genomic_DNA"/>
</dbReference>
<organism evidence="1 2">
    <name type="scientific">Popillia japonica</name>
    <name type="common">Japanese beetle</name>
    <dbReference type="NCBI Taxonomy" id="7064"/>
    <lineage>
        <taxon>Eukaryota</taxon>
        <taxon>Metazoa</taxon>
        <taxon>Ecdysozoa</taxon>
        <taxon>Arthropoda</taxon>
        <taxon>Hexapoda</taxon>
        <taxon>Insecta</taxon>
        <taxon>Pterygota</taxon>
        <taxon>Neoptera</taxon>
        <taxon>Endopterygota</taxon>
        <taxon>Coleoptera</taxon>
        <taxon>Polyphaga</taxon>
        <taxon>Scarabaeiformia</taxon>
        <taxon>Scarabaeidae</taxon>
        <taxon>Rutelinae</taxon>
        <taxon>Popillia</taxon>
    </lineage>
</organism>
<dbReference type="Proteomes" id="UP001458880">
    <property type="component" value="Unassembled WGS sequence"/>
</dbReference>
<keyword evidence="2" id="KW-1185">Reference proteome</keyword>
<accession>A0AAW1MGQ5</accession>
<comment type="caution">
    <text evidence="1">The sequence shown here is derived from an EMBL/GenBank/DDBJ whole genome shotgun (WGS) entry which is preliminary data.</text>
</comment>
<name>A0AAW1MGQ5_POPJA</name>
<protein>
    <submittedName>
        <fullName evidence="1">Uncharacterized protein</fullName>
    </submittedName>
</protein>
<evidence type="ECO:0000313" key="1">
    <source>
        <dbReference type="EMBL" id="KAK9745522.1"/>
    </source>
</evidence>
<gene>
    <name evidence="1" type="ORF">QE152_g6900</name>
</gene>
<reference evidence="1 2" key="1">
    <citation type="journal article" date="2024" name="BMC Genomics">
        <title>De novo assembly and annotation of Popillia japonica's genome with initial clues to its potential as an invasive pest.</title>
        <authorList>
            <person name="Cucini C."/>
            <person name="Boschi S."/>
            <person name="Funari R."/>
            <person name="Cardaioli E."/>
            <person name="Iannotti N."/>
            <person name="Marturano G."/>
            <person name="Paoli F."/>
            <person name="Bruttini M."/>
            <person name="Carapelli A."/>
            <person name="Frati F."/>
            <person name="Nardi F."/>
        </authorList>
    </citation>
    <scope>NUCLEOTIDE SEQUENCE [LARGE SCALE GENOMIC DNA]</scope>
    <source>
        <strain evidence="1">DMR45628</strain>
    </source>
</reference>
<sequence length="86" mass="9955">MGKSKSFMPKRVQQYKNVKNVDDLPERASISKAWGPYDNSSPSPCVECQIFKHNEETIVKRTTCRKKTRLGVRELGPRLEQRNLYG</sequence>
<proteinExistence type="predicted"/>
<evidence type="ECO:0000313" key="2">
    <source>
        <dbReference type="Proteomes" id="UP001458880"/>
    </source>
</evidence>
<dbReference type="AlphaFoldDB" id="A0AAW1MGQ5"/>